<keyword evidence="4" id="KW-1185">Reference proteome</keyword>
<dbReference type="AlphaFoldDB" id="A0A2P6TLN8"/>
<feature type="domain" description="F-box" evidence="2">
    <location>
        <begin position="5"/>
        <end position="52"/>
    </location>
</feature>
<evidence type="ECO:0000313" key="3">
    <source>
        <dbReference type="EMBL" id="PRW45204.1"/>
    </source>
</evidence>
<dbReference type="EMBL" id="LHPG02000012">
    <property type="protein sequence ID" value="PRW45204.1"/>
    <property type="molecule type" value="Genomic_DNA"/>
</dbReference>
<dbReference type="SUPFAM" id="SSF81383">
    <property type="entry name" value="F-box domain"/>
    <property type="match status" value="1"/>
</dbReference>
<dbReference type="CDD" id="cd09917">
    <property type="entry name" value="F-box_SF"/>
    <property type="match status" value="1"/>
</dbReference>
<name>A0A2P6TLN8_CHLSO</name>
<protein>
    <submittedName>
        <fullName evidence="3">Adenylate cyclase regulatory</fullName>
    </submittedName>
</protein>
<comment type="subcellular location">
    <subcellularLocation>
        <location evidence="1">Cytoplasm</location>
        <location evidence="1">Cytoskeleton</location>
        <location evidence="1">Cilium axoneme</location>
    </subcellularLocation>
</comment>
<evidence type="ECO:0000313" key="4">
    <source>
        <dbReference type="Proteomes" id="UP000239899"/>
    </source>
</evidence>
<dbReference type="Pfam" id="PF00646">
    <property type="entry name" value="F-box"/>
    <property type="match status" value="1"/>
</dbReference>
<proteinExistence type="predicted"/>
<dbReference type="GO" id="GO:0005930">
    <property type="term" value="C:axoneme"/>
    <property type="evidence" value="ECO:0007669"/>
    <property type="project" value="UniProtKB-SubCell"/>
</dbReference>
<evidence type="ECO:0000259" key="2">
    <source>
        <dbReference type="PROSITE" id="PS50181"/>
    </source>
</evidence>
<evidence type="ECO:0000256" key="1">
    <source>
        <dbReference type="ARBA" id="ARBA00004430"/>
    </source>
</evidence>
<dbReference type="PROSITE" id="PS50181">
    <property type="entry name" value="FBOX"/>
    <property type="match status" value="1"/>
</dbReference>
<dbReference type="Gene3D" id="1.20.1280.50">
    <property type="match status" value="1"/>
</dbReference>
<gene>
    <name evidence="3" type="ORF">C2E21_6223</name>
</gene>
<organism evidence="3 4">
    <name type="scientific">Chlorella sorokiniana</name>
    <name type="common">Freshwater green alga</name>
    <dbReference type="NCBI Taxonomy" id="3076"/>
    <lineage>
        <taxon>Eukaryota</taxon>
        <taxon>Viridiplantae</taxon>
        <taxon>Chlorophyta</taxon>
        <taxon>core chlorophytes</taxon>
        <taxon>Trebouxiophyceae</taxon>
        <taxon>Chlorellales</taxon>
        <taxon>Chlorellaceae</taxon>
        <taxon>Chlorella clade</taxon>
        <taxon>Chlorella</taxon>
    </lineage>
</organism>
<dbReference type="SUPFAM" id="SSF52047">
    <property type="entry name" value="RNI-like"/>
    <property type="match status" value="1"/>
</dbReference>
<dbReference type="InterPro" id="IPR001810">
    <property type="entry name" value="F-box_dom"/>
</dbReference>
<sequence length="427" mass="45814">MPAQELQLLDLPDELLVEVLSHLDTIERHAALPLVCSRLHSLLYSPRLLRHVAIVHQPTSPQPLRSLLNWLAACCAGRMKNLDLHLGMDYLEEAEALTCSELAGQLLPVLAACGAAGGLESLTVNADSEIRLSALVIGGWAAAMRGLKHLDLSWSGELRITTPLRSLESLQSLRLRGAPLRLPTDAALPPSLGALSIGANLGQGEGPLPLPLQIASLPQLRVLELQQWYQPNGPEDSQGWRPLEALAGTLQQLCLHGVARLPPNLGQPTALTRLAIRNHFSRAEDASSADAANQGILEAALPRLCQLACLVVPVAGSGLRQLPPGDWLASLRVLVLPARAAAASLPVLAAATGVQRFGLYYGDEPVNVADFPRLLRWAAGSPALLTLMLQLRQFGCGIVDALLELQRSKPQLAVKVTPRNISLDYCY</sequence>
<dbReference type="InterPro" id="IPR036047">
    <property type="entry name" value="F-box-like_dom_sf"/>
</dbReference>
<accession>A0A2P6TLN8</accession>
<dbReference type="Gene3D" id="3.80.10.10">
    <property type="entry name" value="Ribonuclease Inhibitor"/>
    <property type="match status" value="1"/>
</dbReference>
<dbReference type="Proteomes" id="UP000239899">
    <property type="component" value="Unassembled WGS sequence"/>
</dbReference>
<comment type="caution">
    <text evidence="3">The sequence shown here is derived from an EMBL/GenBank/DDBJ whole genome shotgun (WGS) entry which is preliminary data.</text>
</comment>
<dbReference type="InterPro" id="IPR032675">
    <property type="entry name" value="LRR_dom_sf"/>
</dbReference>
<reference evidence="3 4" key="1">
    <citation type="journal article" date="2018" name="Plant J.">
        <title>Genome sequences of Chlorella sorokiniana UTEX 1602 and Micractinium conductrix SAG 241.80: implications to maltose excretion by a green alga.</title>
        <authorList>
            <person name="Arriola M.B."/>
            <person name="Velmurugan N."/>
            <person name="Zhang Y."/>
            <person name="Plunkett M.H."/>
            <person name="Hondzo H."/>
            <person name="Barney B.M."/>
        </authorList>
    </citation>
    <scope>NUCLEOTIDE SEQUENCE [LARGE SCALE GENOMIC DNA]</scope>
    <source>
        <strain evidence="4">UTEX 1602</strain>
    </source>
</reference>